<accession>A0A173S5D4</accession>
<keyword evidence="2 5" id="KW-0812">Transmembrane</keyword>
<protein>
    <submittedName>
        <fullName evidence="8">Manganese efflux pump</fullName>
    </submittedName>
</protein>
<dbReference type="PaxDb" id="410072-ERS852525_01333"/>
<feature type="transmembrane region" description="Helical" evidence="5">
    <location>
        <begin position="145"/>
        <end position="164"/>
    </location>
</feature>
<feature type="transmembrane region" description="Helical" evidence="5">
    <location>
        <begin position="176"/>
        <end position="195"/>
    </location>
</feature>
<dbReference type="AlphaFoldDB" id="A0A173S5D4"/>
<evidence type="ECO:0000313" key="6">
    <source>
        <dbReference type="EMBL" id="CUM85522.1"/>
    </source>
</evidence>
<dbReference type="Proteomes" id="UP000095727">
    <property type="component" value="Unassembled WGS sequence"/>
</dbReference>
<dbReference type="EMBL" id="CYZK01000004">
    <property type="protein sequence ID" value="CUN87351.1"/>
    <property type="molecule type" value="Genomic_DNA"/>
</dbReference>
<evidence type="ECO:0000313" key="7">
    <source>
        <dbReference type="EMBL" id="CUN87351.1"/>
    </source>
</evidence>
<dbReference type="Proteomes" id="UP000095362">
    <property type="component" value="Unassembled WGS sequence"/>
</dbReference>
<dbReference type="RefSeq" id="WP_055156099.1">
    <property type="nucleotide sequence ID" value="NZ_CAXSNH010000008.1"/>
</dbReference>
<dbReference type="STRING" id="410072.ERS852525_01333"/>
<evidence type="ECO:0000256" key="1">
    <source>
        <dbReference type="ARBA" id="ARBA00022475"/>
    </source>
</evidence>
<dbReference type="PANTHER" id="PTHR35529:SF1">
    <property type="entry name" value="MANGANESE EFFLUX PUMP MNTP-RELATED"/>
    <property type="match status" value="1"/>
</dbReference>
<dbReference type="EMBL" id="CYXR01000006">
    <property type="protein sequence ID" value="CUM85522.1"/>
    <property type="molecule type" value="Genomic_DNA"/>
</dbReference>
<feature type="transmembrane region" description="Helical" evidence="5">
    <location>
        <begin position="78"/>
        <end position="95"/>
    </location>
</feature>
<evidence type="ECO:0000313" key="8">
    <source>
        <dbReference type="EMBL" id="NUN86729.1"/>
    </source>
</evidence>
<reference evidence="9 10" key="1">
    <citation type="submission" date="2015-09" db="EMBL/GenBank/DDBJ databases">
        <authorList>
            <consortium name="Pathogen Informatics"/>
        </authorList>
    </citation>
    <scope>NUCLEOTIDE SEQUENCE [LARGE SCALE GENOMIC DNA]</scope>
    <source>
        <strain evidence="7 9">2789STDY5834866</strain>
        <strain evidence="6 10">2789STDY5834962</strain>
    </source>
</reference>
<reference evidence="8 11" key="2">
    <citation type="submission" date="2020-04" db="EMBL/GenBank/DDBJ databases">
        <authorList>
            <person name="Pieper L."/>
        </authorList>
    </citation>
    <scope>NUCLEOTIDE SEQUENCE [LARGE SCALE GENOMIC DNA]</scope>
    <source>
        <strain evidence="8 11">F22</strain>
    </source>
</reference>
<sequence>MGIIEILLISIGLSFDVFVVHICVGAGFSRKHGKDTLLSSLIFGGMQLFALILGNVVADILKPDRKMNETISTAASGWELLSVLIFIGLGIYMICKARNNKQIFERRNDEINWKRLRKLAVLTSVDAYFAGMGIGFWSVEILEQGMVLLPVTIIQCFLGVEVGYRLGCEYNCKAYWIGGILFLIAGADMVVTHFLF</sequence>
<dbReference type="InterPro" id="IPR003810">
    <property type="entry name" value="Mntp/YtaF"/>
</dbReference>
<organism evidence="6 10">
    <name type="scientific">Coprococcus comes</name>
    <dbReference type="NCBI Taxonomy" id="410072"/>
    <lineage>
        <taxon>Bacteria</taxon>
        <taxon>Bacillati</taxon>
        <taxon>Bacillota</taxon>
        <taxon>Clostridia</taxon>
        <taxon>Lachnospirales</taxon>
        <taxon>Lachnospiraceae</taxon>
        <taxon>Coprococcus</taxon>
    </lineage>
</organism>
<evidence type="ECO:0000313" key="10">
    <source>
        <dbReference type="Proteomes" id="UP000095727"/>
    </source>
</evidence>
<evidence type="ECO:0000256" key="3">
    <source>
        <dbReference type="ARBA" id="ARBA00022989"/>
    </source>
</evidence>
<dbReference type="PANTHER" id="PTHR35529">
    <property type="entry name" value="MANGANESE EFFLUX PUMP MNTP-RELATED"/>
    <property type="match status" value="1"/>
</dbReference>
<keyword evidence="1" id="KW-1003">Cell membrane</keyword>
<dbReference type="Pfam" id="PF02659">
    <property type="entry name" value="Mntp"/>
    <property type="match status" value="1"/>
</dbReference>
<evidence type="ECO:0000313" key="11">
    <source>
        <dbReference type="Proteomes" id="UP000554488"/>
    </source>
</evidence>
<keyword evidence="4 5" id="KW-0472">Membrane</keyword>
<dbReference type="EMBL" id="JABWDC010000030">
    <property type="protein sequence ID" value="NUN86729.1"/>
    <property type="molecule type" value="Genomic_DNA"/>
</dbReference>
<evidence type="ECO:0000256" key="4">
    <source>
        <dbReference type="ARBA" id="ARBA00023136"/>
    </source>
</evidence>
<proteinExistence type="predicted"/>
<evidence type="ECO:0000256" key="2">
    <source>
        <dbReference type="ARBA" id="ARBA00022692"/>
    </source>
</evidence>
<keyword evidence="3 5" id="KW-1133">Transmembrane helix</keyword>
<feature type="transmembrane region" description="Helical" evidence="5">
    <location>
        <begin position="6"/>
        <end position="28"/>
    </location>
</feature>
<evidence type="ECO:0000313" key="9">
    <source>
        <dbReference type="Proteomes" id="UP000095362"/>
    </source>
</evidence>
<name>A0A173S5D4_9FIRM</name>
<reference evidence="8 11" key="3">
    <citation type="submission" date="2020-07" db="EMBL/GenBank/DDBJ databases">
        <title>Bacterial metabolism rescues the inhibition of intestinal drug absorption by food and drug additives.</title>
        <authorList>
            <person name="Zou L."/>
            <person name="Spanogiannopoulos P."/>
            <person name="Chien H.-C."/>
            <person name="Pieper L.M."/>
            <person name="Cai W."/>
            <person name="Khuri N."/>
            <person name="Pottel J."/>
            <person name="Vora B."/>
            <person name="Ni Z."/>
            <person name="Tsakalozou E."/>
            <person name="Zhang W."/>
            <person name="Shoichet B.K."/>
            <person name="Giacomini K.M."/>
            <person name="Turnbaugh P.J."/>
        </authorList>
    </citation>
    <scope>NUCLEOTIDE SEQUENCE [LARGE SCALE GENOMIC DNA]</scope>
    <source>
        <strain evidence="8 11">F22</strain>
    </source>
</reference>
<dbReference type="OrthoDB" id="2065327at2"/>
<dbReference type="Proteomes" id="UP000554488">
    <property type="component" value="Unassembled WGS sequence"/>
</dbReference>
<evidence type="ECO:0000256" key="5">
    <source>
        <dbReference type="SAM" id="Phobius"/>
    </source>
</evidence>
<feature type="transmembrane region" description="Helical" evidence="5">
    <location>
        <begin position="116"/>
        <end position="139"/>
    </location>
</feature>
<gene>
    <name evidence="6" type="primary">yebN_1</name>
    <name evidence="7" type="ORF">ERS852481_00979</name>
    <name evidence="6" type="ORF">ERS852574_01151</name>
    <name evidence="8" type="ORF">HUU93_09010</name>
</gene>
<feature type="transmembrane region" description="Helical" evidence="5">
    <location>
        <begin position="40"/>
        <end position="58"/>
    </location>
</feature>